<organism evidence="1 2">
    <name type="scientific">Draconibacterium orientale</name>
    <dbReference type="NCBI Taxonomy" id="1168034"/>
    <lineage>
        <taxon>Bacteria</taxon>
        <taxon>Pseudomonadati</taxon>
        <taxon>Bacteroidota</taxon>
        <taxon>Bacteroidia</taxon>
        <taxon>Marinilabiliales</taxon>
        <taxon>Prolixibacteraceae</taxon>
        <taxon>Draconibacterium</taxon>
    </lineage>
</organism>
<proteinExistence type="predicted"/>
<dbReference type="Proteomes" id="UP000023772">
    <property type="component" value="Chromosome"/>
</dbReference>
<evidence type="ECO:0000313" key="2">
    <source>
        <dbReference type="Proteomes" id="UP000023772"/>
    </source>
</evidence>
<gene>
    <name evidence="1" type="ORF">FH5T_11630</name>
</gene>
<dbReference type="EMBL" id="CP007451">
    <property type="protein sequence ID" value="AHW61944.1"/>
    <property type="molecule type" value="Genomic_DNA"/>
</dbReference>
<sequence length="66" mass="7294">MATISAAVAKIIPMKTKVQHTRLLQCANFANEPMPAKIKAAAKKEINNVFRVFDILLVLTLNTTKL</sequence>
<accession>A0ABN4D745</accession>
<name>A0ABN4D745_9BACT</name>
<reference evidence="1 2" key="1">
    <citation type="submission" date="2014-03" db="EMBL/GenBank/DDBJ databases">
        <title>Complete genome sequence of a deeply braunched marine Bacteroidia bacterium Draconibacterium orientale type strain FH5T.</title>
        <authorList>
            <person name="Li X."/>
            <person name="Wang X."/>
            <person name="Xie Z."/>
            <person name="Du Z."/>
            <person name="Chen G."/>
        </authorList>
    </citation>
    <scope>NUCLEOTIDE SEQUENCE [LARGE SCALE GENOMIC DNA]</scope>
    <source>
        <strain evidence="1 2">FH5</strain>
    </source>
</reference>
<protein>
    <submittedName>
        <fullName evidence="1">Uncharacterized protein</fullName>
    </submittedName>
</protein>
<evidence type="ECO:0000313" key="1">
    <source>
        <dbReference type="EMBL" id="AHW61944.1"/>
    </source>
</evidence>
<keyword evidence="2" id="KW-1185">Reference proteome</keyword>